<accession>A0ABS2PD52</accession>
<evidence type="ECO:0000313" key="1">
    <source>
        <dbReference type="EMBL" id="MBM7633266.1"/>
    </source>
</evidence>
<dbReference type="RefSeq" id="WP_204697861.1">
    <property type="nucleotide sequence ID" value="NZ_JAFBEC010000006.1"/>
</dbReference>
<gene>
    <name evidence="1" type="ORF">JOD17_002360</name>
</gene>
<sequence>MFKWVPFKEQKHIEKKLLKIMKRLKIKEFDFNWDRAGCTIVFTYGEYDYKMEHSVQKAKRKGIILNHGLDCLSELTSSLEMLSEIIDRGNYDLETWIRGMREPAGITELNVIRSDQTAYGE</sequence>
<comment type="caution">
    <text evidence="1">The sequence shown here is derived from an EMBL/GenBank/DDBJ whole genome shotgun (WGS) entry which is preliminary data.</text>
</comment>
<organism evidence="1 2">
    <name type="scientific">Geomicrobium sediminis</name>
    <dbReference type="NCBI Taxonomy" id="1347788"/>
    <lineage>
        <taxon>Bacteria</taxon>
        <taxon>Bacillati</taxon>
        <taxon>Bacillota</taxon>
        <taxon>Bacilli</taxon>
        <taxon>Bacillales</taxon>
        <taxon>Geomicrobium</taxon>
    </lineage>
</organism>
<dbReference type="Proteomes" id="UP000741863">
    <property type="component" value="Unassembled WGS sequence"/>
</dbReference>
<proteinExistence type="predicted"/>
<keyword evidence="2" id="KW-1185">Reference proteome</keyword>
<reference evidence="1 2" key="1">
    <citation type="submission" date="2021-01" db="EMBL/GenBank/DDBJ databases">
        <title>Genomic Encyclopedia of Type Strains, Phase IV (KMG-IV): sequencing the most valuable type-strain genomes for metagenomic binning, comparative biology and taxonomic classification.</title>
        <authorList>
            <person name="Goeker M."/>
        </authorList>
    </citation>
    <scope>NUCLEOTIDE SEQUENCE [LARGE SCALE GENOMIC DNA]</scope>
    <source>
        <strain evidence="1 2">DSM 25540</strain>
    </source>
</reference>
<dbReference type="EMBL" id="JAFBEC010000006">
    <property type="protein sequence ID" value="MBM7633266.1"/>
    <property type="molecule type" value="Genomic_DNA"/>
</dbReference>
<evidence type="ECO:0000313" key="2">
    <source>
        <dbReference type="Proteomes" id="UP000741863"/>
    </source>
</evidence>
<name>A0ABS2PD52_9BACL</name>
<protein>
    <submittedName>
        <fullName evidence="1">Uncharacterized protein</fullName>
    </submittedName>
</protein>